<reference evidence="10 11" key="1">
    <citation type="submission" date="2021-06" db="EMBL/GenBank/DDBJ databases">
        <title>A haploid diamondback moth (Plutella xylostella L.) genome assembly resolves 31 chromosomes and identifies a diamide resistance mutation.</title>
        <authorList>
            <person name="Ward C.M."/>
            <person name="Perry K.D."/>
            <person name="Baker G."/>
            <person name="Powis K."/>
            <person name="Heckel D.G."/>
            <person name="Baxter S.W."/>
        </authorList>
    </citation>
    <scope>NUCLEOTIDE SEQUENCE [LARGE SCALE GENOMIC DNA]</scope>
    <source>
        <strain evidence="10 11">LV</strain>
        <tissue evidence="10">Single pupa</tissue>
    </source>
</reference>
<accession>A0ABQ7R082</accession>
<evidence type="ECO:0000256" key="6">
    <source>
        <dbReference type="ARBA" id="ARBA00023180"/>
    </source>
</evidence>
<organism evidence="10 11">
    <name type="scientific">Plutella xylostella</name>
    <name type="common">Diamondback moth</name>
    <name type="synonym">Plutella maculipennis</name>
    <dbReference type="NCBI Taxonomy" id="51655"/>
    <lineage>
        <taxon>Eukaryota</taxon>
        <taxon>Metazoa</taxon>
        <taxon>Ecdysozoa</taxon>
        <taxon>Arthropoda</taxon>
        <taxon>Hexapoda</taxon>
        <taxon>Insecta</taxon>
        <taxon>Pterygota</taxon>
        <taxon>Neoptera</taxon>
        <taxon>Endopterygota</taxon>
        <taxon>Lepidoptera</taxon>
        <taxon>Glossata</taxon>
        <taxon>Ditrysia</taxon>
        <taxon>Yponomeutoidea</taxon>
        <taxon>Plutellidae</taxon>
        <taxon>Plutella</taxon>
    </lineage>
</organism>
<dbReference type="Gene3D" id="3.40.50.1820">
    <property type="entry name" value="alpha/beta hydrolase"/>
    <property type="match status" value="1"/>
</dbReference>
<evidence type="ECO:0000256" key="4">
    <source>
        <dbReference type="ARBA" id="ARBA00022801"/>
    </source>
</evidence>
<gene>
    <name evidence="10" type="ORF">JYU34_003504</name>
</gene>
<evidence type="ECO:0000256" key="5">
    <source>
        <dbReference type="ARBA" id="ARBA00023157"/>
    </source>
</evidence>
<evidence type="ECO:0000256" key="7">
    <source>
        <dbReference type="RuleBase" id="RU361235"/>
    </source>
</evidence>
<dbReference type="PROSITE" id="PS00941">
    <property type="entry name" value="CARBOXYLESTERASE_B_2"/>
    <property type="match status" value="1"/>
</dbReference>
<dbReference type="Proteomes" id="UP000823941">
    <property type="component" value="Chromosome 5"/>
</dbReference>
<name>A0ABQ7R082_PLUXY</name>
<evidence type="ECO:0000313" key="10">
    <source>
        <dbReference type="EMBL" id="KAG7310699.1"/>
    </source>
</evidence>
<keyword evidence="8" id="KW-0472">Membrane</keyword>
<evidence type="ECO:0000256" key="2">
    <source>
        <dbReference type="ARBA" id="ARBA00022487"/>
    </source>
</evidence>
<feature type="signal peptide" evidence="7">
    <location>
        <begin position="1"/>
        <end position="17"/>
    </location>
</feature>
<sequence>MILVTIYLLIFVVYVSAQEPAIVLPQGRVVGIKVYPKQSVTPVEIFFGIPYATAPTGRYRFSAPERHPGWRRTFFAHRMPPRCPQIGDTENDLFSEDCLFLNIWTPRRADSKAVPVVVVLYSESWSRAGVTSLPCEELAAEGVVVVTVAFRLHLLGFFTLRSKLARGNLALLDQYLALVWIRENIAAFGGDPAAITLMGHSAGADSVLQHLASPRSQGMFQRAILMSPRYIWRALDDSFHADLDMDVEKVSREMAREIGCRGEDEEIIQCLRDRPLAEIMKTYKNLNWSNAIEPIADNFLPESEQYMPKSLSTAMSASRQPTAQLDLLVGATDLEAITHYEEYDVLARRGSISIIDYATNKIIPELLRILSFPPTDAYETITEAVKWEFWGDTHLGVEKVDGFRYAEGLARARSSVEWGVGTALLAARLARRYSRLYVYRYSQPAGVDMRGRQLNFTGAAHGTDLVTLLGDAMLLQLTRRRTTSDQQGISSLFRRYIINFVKYGSPATDNEWARYKAGDAHVQDIHDVINSCAGHETKRHVAFWTQYLPHLYNSLSAPERTEQFTSSSGEGRLRGGVFALCGVSLVLLVLLCACAVLLRWQRAQRPDHPYDNH</sequence>
<evidence type="ECO:0000259" key="9">
    <source>
        <dbReference type="Pfam" id="PF00135"/>
    </source>
</evidence>
<dbReference type="EC" id="3.1.1.-" evidence="7"/>
<keyword evidence="4 7" id="KW-0378">Hydrolase</keyword>
<keyword evidence="8" id="KW-1133">Transmembrane helix</keyword>
<evidence type="ECO:0000256" key="3">
    <source>
        <dbReference type="ARBA" id="ARBA00022729"/>
    </source>
</evidence>
<dbReference type="EMBL" id="JAHIBW010000005">
    <property type="protein sequence ID" value="KAG7310699.1"/>
    <property type="molecule type" value="Genomic_DNA"/>
</dbReference>
<dbReference type="InterPro" id="IPR002018">
    <property type="entry name" value="CarbesteraseB"/>
</dbReference>
<dbReference type="InterPro" id="IPR051093">
    <property type="entry name" value="Neuroligin/BSAL"/>
</dbReference>
<feature type="chain" id="PRO_5044976884" description="Carboxylic ester hydrolase" evidence="7">
    <location>
        <begin position="18"/>
        <end position="613"/>
    </location>
</feature>
<proteinExistence type="inferred from homology"/>
<keyword evidence="8" id="KW-0812">Transmembrane</keyword>
<protein>
    <recommendedName>
        <fullName evidence="7">Carboxylic ester hydrolase</fullName>
        <ecNumber evidence="7">3.1.1.-</ecNumber>
    </recommendedName>
</protein>
<evidence type="ECO:0000313" key="11">
    <source>
        <dbReference type="Proteomes" id="UP000823941"/>
    </source>
</evidence>
<keyword evidence="11" id="KW-1185">Reference proteome</keyword>
<dbReference type="SUPFAM" id="SSF53474">
    <property type="entry name" value="alpha/beta-Hydrolases"/>
    <property type="match status" value="1"/>
</dbReference>
<keyword evidence="5" id="KW-1015">Disulfide bond</keyword>
<comment type="similarity">
    <text evidence="1 7">Belongs to the type-B carboxylesterase/lipase family.</text>
</comment>
<keyword evidence="2" id="KW-0719">Serine esterase</keyword>
<comment type="caution">
    <text evidence="10">The sequence shown here is derived from an EMBL/GenBank/DDBJ whole genome shotgun (WGS) entry which is preliminary data.</text>
</comment>
<feature type="transmembrane region" description="Helical" evidence="8">
    <location>
        <begin position="576"/>
        <end position="598"/>
    </location>
</feature>
<feature type="domain" description="Carboxylesterase type B" evidence="9">
    <location>
        <begin position="19"/>
        <end position="544"/>
    </location>
</feature>
<dbReference type="PANTHER" id="PTHR43903">
    <property type="entry name" value="NEUROLIGIN"/>
    <property type="match status" value="1"/>
</dbReference>
<dbReference type="InterPro" id="IPR019819">
    <property type="entry name" value="Carboxylesterase_B_CS"/>
</dbReference>
<evidence type="ECO:0000256" key="1">
    <source>
        <dbReference type="ARBA" id="ARBA00005964"/>
    </source>
</evidence>
<dbReference type="Pfam" id="PF00135">
    <property type="entry name" value="COesterase"/>
    <property type="match status" value="1"/>
</dbReference>
<evidence type="ECO:0000256" key="8">
    <source>
        <dbReference type="SAM" id="Phobius"/>
    </source>
</evidence>
<dbReference type="InterPro" id="IPR019826">
    <property type="entry name" value="Carboxylesterase_B_AS"/>
</dbReference>
<dbReference type="InterPro" id="IPR029058">
    <property type="entry name" value="AB_hydrolase_fold"/>
</dbReference>
<keyword evidence="6" id="KW-0325">Glycoprotein</keyword>
<keyword evidence="3 7" id="KW-0732">Signal</keyword>
<dbReference type="PROSITE" id="PS00122">
    <property type="entry name" value="CARBOXYLESTERASE_B_1"/>
    <property type="match status" value="1"/>
</dbReference>